<dbReference type="OrthoDB" id="310278at2759"/>
<accession>A0A0G4IX77</accession>
<dbReference type="AlphaFoldDB" id="A0A0G4IX77"/>
<keyword evidence="2" id="KW-1185">Reference proteome</keyword>
<reference evidence="1 2" key="1">
    <citation type="submission" date="2015-02" db="EMBL/GenBank/DDBJ databases">
        <authorList>
            <person name="Chooi Y.-H."/>
        </authorList>
    </citation>
    <scope>NUCLEOTIDE SEQUENCE [LARGE SCALE GENOMIC DNA]</scope>
    <source>
        <strain evidence="1">E3</strain>
    </source>
</reference>
<proteinExistence type="predicted"/>
<evidence type="ECO:0000313" key="1">
    <source>
        <dbReference type="EMBL" id="CEO99714.1"/>
    </source>
</evidence>
<organism evidence="1 2">
    <name type="scientific">Plasmodiophora brassicae</name>
    <name type="common">Clubroot disease agent</name>
    <dbReference type="NCBI Taxonomy" id="37360"/>
    <lineage>
        <taxon>Eukaryota</taxon>
        <taxon>Sar</taxon>
        <taxon>Rhizaria</taxon>
        <taxon>Endomyxa</taxon>
        <taxon>Phytomyxea</taxon>
        <taxon>Plasmodiophorida</taxon>
        <taxon>Plasmodiophoridae</taxon>
        <taxon>Plasmodiophora</taxon>
    </lineage>
</organism>
<dbReference type="EMBL" id="CDSF01000093">
    <property type="protein sequence ID" value="CEO99714.1"/>
    <property type="molecule type" value="Genomic_DNA"/>
</dbReference>
<gene>
    <name evidence="1" type="ORF">PBRA_007447</name>
</gene>
<protein>
    <submittedName>
        <fullName evidence="1">Uncharacterized protein</fullName>
    </submittedName>
</protein>
<evidence type="ECO:0000313" key="2">
    <source>
        <dbReference type="Proteomes" id="UP000039324"/>
    </source>
</evidence>
<dbReference type="Proteomes" id="UP000039324">
    <property type="component" value="Unassembled WGS sequence"/>
</dbReference>
<sequence length="148" mass="16509">MSGSQDKGAHGQGVGFGSGDYKGRGALFDSAPRNRQEHHNRMDSAFYCKVDHSLDGFVRQYGRPSYLAQYAVDRAPLDTVDYMYDHVYGPGAGTTGPCFKCRTDSWRCEHRRTVKAPKALSKWPLTTSSECGWRDPIDTLIRSGKAKK</sequence>
<name>A0A0G4IX77_PLABS</name>